<evidence type="ECO:0000313" key="1">
    <source>
        <dbReference type="EMBL" id="GIY54734.1"/>
    </source>
</evidence>
<comment type="caution">
    <text evidence="1">The sequence shown here is derived from an EMBL/GenBank/DDBJ whole genome shotgun (WGS) entry which is preliminary data.</text>
</comment>
<reference evidence="1 2" key="1">
    <citation type="submission" date="2021-06" db="EMBL/GenBank/DDBJ databases">
        <title>Caerostris darwini draft genome.</title>
        <authorList>
            <person name="Kono N."/>
            <person name="Arakawa K."/>
        </authorList>
    </citation>
    <scope>NUCLEOTIDE SEQUENCE [LARGE SCALE GENOMIC DNA]</scope>
</reference>
<protein>
    <submittedName>
        <fullName evidence="1">Uncharacterized protein</fullName>
    </submittedName>
</protein>
<evidence type="ECO:0000313" key="2">
    <source>
        <dbReference type="Proteomes" id="UP001054837"/>
    </source>
</evidence>
<organism evidence="1 2">
    <name type="scientific">Caerostris darwini</name>
    <dbReference type="NCBI Taxonomy" id="1538125"/>
    <lineage>
        <taxon>Eukaryota</taxon>
        <taxon>Metazoa</taxon>
        <taxon>Ecdysozoa</taxon>
        <taxon>Arthropoda</taxon>
        <taxon>Chelicerata</taxon>
        <taxon>Arachnida</taxon>
        <taxon>Araneae</taxon>
        <taxon>Araneomorphae</taxon>
        <taxon>Entelegynae</taxon>
        <taxon>Araneoidea</taxon>
        <taxon>Araneidae</taxon>
        <taxon>Caerostris</taxon>
    </lineage>
</organism>
<dbReference type="Proteomes" id="UP001054837">
    <property type="component" value="Unassembled WGS sequence"/>
</dbReference>
<sequence>MKTVLDHFSSEIERFFGDLSKWSAAVIAIAFADKLPLASMARNSFLWDVFPGPPRHVRGMSNLAGPGFSLSTWRKTSTRRETVNSNCNVSPRLALR</sequence>
<keyword evidence="2" id="KW-1185">Reference proteome</keyword>
<dbReference type="AlphaFoldDB" id="A0AAV4UAC8"/>
<name>A0AAV4UAC8_9ARAC</name>
<accession>A0AAV4UAC8</accession>
<proteinExistence type="predicted"/>
<dbReference type="EMBL" id="BPLQ01010967">
    <property type="protein sequence ID" value="GIY54734.1"/>
    <property type="molecule type" value="Genomic_DNA"/>
</dbReference>
<gene>
    <name evidence="1" type="ORF">CDAR_474741</name>
</gene>